<dbReference type="AlphaFoldDB" id="A0AAD9ATQ7"/>
<keyword evidence="6" id="KW-0503">Monooxygenase</keyword>
<dbReference type="GO" id="GO:0020037">
    <property type="term" value="F:heme binding"/>
    <property type="evidence" value="ECO:0007669"/>
    <property type="project" value="InterPro"/>
</dbReference>
<dbReference type="InterPro" id="IPR017972">
    <property type="entry name" value="Cyt_P450_CS"/>
</dbReference>
<proteinExistence type="inferred from homology"/>
<evidence type="ECO:0000256" key="6">
    <source>
        <dbReference type="RuleBase" id="RU000461"/>
    </source>
</evidence>
<keyword evidence="6" id="KW-0560">Oxidoreductase</keyword>
<keyword evidence="3 5" id="KW-0479">Metal-binding</keyword>
<dbReference type="PROSITE" id="PS00086">
    <property type="entry name" value="CYTOCHROME_P450"/>
    <property type="match status" value="1"/>
</dbReference>
<feature type="transmembrane region" description="Helical" evidence="7">
    <location>
        <begin position="12"/>
        <end position="31"/>
    </location>
</feature>
<dbReference type="CDD" id="cd11061">
    <property type="entry name" value="CYP67-like"/>
    <property type="match status" value="1"/>
</dbReference>
<gene>
    <name evidence="8" type="ORF">CCHR01_04804</name>
</gene>
<evidence type="ECO:0000256" key="1">
    <source>
        <dbReference type="ARBA" id="ARBA00001971"/>
    </source>
</evidence>
<evidence type="ECO:0000256" key="4">
    <source>
        <dbReference type="ARBA" id="ARBA00023004"/>
    </source>
</evidence>
<dbReference type="PRINTS" id="PR00385">
    <property type="entry name" value="P450"/>
</dbReference>
<dbReference type="GO" id="GO:0016705">
    <property type="term" value="F:oxidoreductase activity, acting on paired donors, with incorporation or reduction of molecular oxygen"/>
    <property type="evidence" value="ECO:0007669"/>
    <property type="project" value="InterPro"/>
</dbReference>
<dbReference type="PRINTS" id="PR00463">
    <property type="entry name" value="EP450I"/>
</dbReference>
<dbReference type="Gene3D" id="1.10.630.10">
    <property type="entry name" value="Cytochrome P450"/>
    <property type="match status" value="1"/>
</dbReference>
<evidence type="ECO:0000256" key="3">
    <source>
        <dbReference type="ARBA" id="ARBA00022723"/>
    </source>
</evidence>
<comment type="cofactor">
    <cofactor evidence="1 5">
        <name>heme</name>
        <dbReference type="ChEBI" id="CHEBI:30413"/>
    </cofactor>
</comment>
<keyword evidence="2 5" id="KW-0349">Heme</keyword>
<dbReference type="InterPro" id="IPR002401">
    <property type="entry name" value="Cyt_P450_E_grp-I"/>
</dbReference>
<keyword evidence="7" id="KW-0812">Transmembrane</keyword>
<dbReference type="Proteomes" id="UP001243330">
    <property type="component" value="Unassembled WGS sequence"/>
</dbReference>
<dbReference type="GO" id="GO:0005506">
    <property type="term" value="F:iron ion binding"/>
    <property type="evidence" value="ECO:0007669"/>
    <property type="project" value="InterPro"/>
</dbReference>
<evidence type="ECO:0000256" key="5">
    <source>
        <dbReference type="PIRSR" id="PIRSR602401-1"/>
    </source>
</evidence>
<dbReference type="InterPro" id="IPR001128">
    <property type="entry name" value="Cyt_P450"/>
</dbReference>
<feature type="binding site" description="axial binding residue" evidence="5">
    <location>
        <position position="470"/>
    </location>
    <ligand>
        <name>heme</name>
        <dbReference type="ChEBI" id="CHEBI:30413"/>
    </ligand>
    <ligandPart>
        <name>Fe</name>
        <dbReference type="ChEBI" id="CHEBI:18248"/>
    </ligandPart>
</feature>
<comment type="similarity">
    <text evidence="6">Belongs to the cytochrome P450 family.</text>
</comment>
<evidence type="ECO:0000256" key="2">
    <source>
        <dbReference type="ARBA" id="ARBA00022617"/>
    </source>
</evidence>
<keyword evidence="7" id="KW-1133">Transmembrane helix</keyword>
<name>A0AAD9ATQ7_9PEZI</name>
<sequence>MTKRPSTMYSVLVPAVALVLAVLYLIVYPVVEYFRDPKRLRRYPAFKPLAGLTNLVFMREAALGFRSKTLYEKHKKHPVLRIGPNSLSYGTVDAIKDIYGHGSKCLKGEFYDTLSGTHFHLADVVDKAEHARKRKVLSAAYALKNLESWEYKVSDKAERFIRGADKACTEPLKGGLRPESEDLTFDYRAWTNFFTLDAIADIGLSERLGFLDQGHDLVRAERMDGSIHDVNFRACLHSTALAQSITVWSAEWYKFNQRLTSYLSPTFRKWWGLNKGWDGIVYHRATQRLKRYQAGEKLSDFFQALMEDKNGTPNGLDWGEIVAEVSIMMNAGSDTTAIAMNNVMYWLLKNPRCMAKLREEIDSVLDPDEIVAPYDKIKHLPYLRACLDESLRIVPPTTFGLPRRTPPEGAYILGDFIPGDTTVSISAYIVHRDPKIFPEPESYIPERWLGDKGKDLQPYFVSFSAGARGCIGRNISYLEQTVLLASVLHRYEFALPYPEWEPERREAMNCMPNAMPLKVWRREIKSEE</sequence>
<dbReference type="InterPro" id="IPR036396">
    <property type="entry name" value="Cyt_P450_sf"/>
</dbReference>
<evidence type="ECO:0000313" key="8">
    <source>
        <dbReference type="EMBL" id="KAK1852550.1"/>
    </source>
</evidence>
<dbReference type="PANTHER" id="PTHR24305">
    <property type="entry name" value="CYTOCHROME P450"/>
    <property type="match status" value="1"/>
</dbReference>
<keyword evidence="7" id="KW-0472">Membrane</keyword>
<dbReference type="PANTHER" id="PTHR24305:SF172">
    <property type="entry name" value="P450, PUTATIVE (EUROFUNG)-RELATED"/>
    <property type="match status" value="1"/>
</dbReference>
<reference evidence="8" key="1">
    <citation type="submission" date="2023-01" db="EMBL/GenBank/DDBJ databases">
        <title>Colletotrichum chrysophilum M932 genome sequence.</title>
        <authorList>
            <person name="Baroncelli R."/>
        </authorList>
    </citation>
    <scope>NUCLEOTIDE SEQUENCE</scope>
    <source>
        <strain evidence="8">M932</strain>
    </source>
</reference>
<dbReference type="Pfam" id="PF00067">
    <property type="entry name" value="p450"/>
    <property type="match status" value="1"/>
</dbReference>
<organism evidence="8 9">
    <name type="scientific">Colletotrichum chrysophilum</name>
    <dbReference type="NCBI Taxonomy" id="1836956"/>
    <lineage>
        <taxon>Eukaryota</taxon>
        <taxon>Fungi</taxon>
        <taxon>Dikarya</taxon>
        <taxon>Ascomycota</taxon>
        <taxon>Pezizomycotina</taxon>
        <taxon>Sordariomycetes</taxon>
        <taxon>Hypocreomycetidae</taxon>
        <taxon>Glomerellales</taxon>
        <taxon>Glomerellaceae</taxon>
        <taxon>Colletotrichum</taxon>
        <taxon>Colletotrichum gloeosporioides species complex</taxon>
    </lineage>
</organism>
<accession>A0AAD9ATQ7</accession>
<comment type="caution">
    <text evidence="8">The sequence shown here is derived from an EMBL/GenBank/DDBJ whole genome shotgun (WGS) entry which is preliminary data.</text>
</comment>
<keyword evidence="9" id="KW-1185">Reference proteome</keyword>
<dbReference type="InterPro" id="IPR050121">
    <property type="entry name" value="Cytochrome_P450_monoxygenase"/>
</dbReference>
<dbReference type="SUPFAM" id="SSF48264">
    <property type="entry name" value="Cytochrome P450"/>
    <property type="match status" value="1"/>
</dbReference>
<evidence type="ECO:0000313" key="9">
    <source>
        <dbReference type="Proteomes" id="UP001243330"/>
    </source>
</evidence>
<protein>
    <submittedName>
        <fullName evidence="8">Benzoate 4-monooxygenase cytochrome p450</fullName>
    </submittedName>
</protein>
<evidence type="ECO:0000256" key="7">
    <source>
        <dbReference type="SAM" id="Phobius"/>
    </source>
</evidence>
<dbReference type="GO" id="GO:0004497">
    <property type="term" value="F:monooxygenase activity"/>
    <property type="evidence" value="ECO:0007669"/>
    <property type="project" value="UniProtKB-KW"/>
</dbReference>
<dbReference type="EMBL" id="JAQOWY010000072">
    <property type="protein sequence ID" value="KAK1852550.1"/>
    <property type="molecule type" value="Genomic_DNA"/>
</dbReference>
<keyword evidence="4 5" id="KW-0408">Iron</keyword>